<proteinExistence type="predicted"/>
<evidence type="ECO:0000256" key="1">
    <source>
        <dbReference type="SAM" id="MobiDB-lite"/>
    </source>
</evidence>
<organism evidence="2">
    <name type="scientific">Timema monikensis</name>
    <dbReference type="NCBI Taxonomy" id="170555"/>
    <lineage>
        <taxon>Eukaryota</taxon>
        <taxon>Metazoa</taxon>
        <taxon>Ecdysozoa</taxon>
        <taxon>Arthropoda</taxon>
        <taxon>Hexapoda</taxon>
        <taxon>Insecta</taxon>
        <taxon>Pterygota</taxon>
        <taxon>Neoptera</taxon>
        <taxon>Polyneoptera</taxon>
        <taxon>Phasmatodea</taxon>
        <taxon>Timematodea</taxon>
        <taxon>Timematoidea</taxon>
        <taxon>Timematidae</taxon>
        <taxon>Timema</taxon>
    </lineage>
</organism>
<gene>
    <name evidence="2" type="ORF">TMSB3V08_LOCUS9222</name>
</gene>
<protein>
    <submittedName>
        <fullName evidence="2">Uncharacterized protein</fullName>
    </submittedName>
</protein>
<evidence type="ECO:0000313" key="2">
    <source>
        <dbReference type="EMBL" id="CAD7432515.1"/>
    </source>
</evidence>
<name>A0A7R9HRX5_9NEOP</name>
<feature type="compositionally biased region" description="Pro residues" evidence="1">
    <location>
        <begin position="189"/>
        <end position="198"/>
    </location>
</feature>
<dbReference type="EMBL" id="OB795645">
    <property type="protein sequence ID" value="CAD7432515.1"/>
    <property type="molecule type" value="Genomic_DNA"/>
</dbReference>
<feature type="region of interest" description="Disordered" evidence="1">
    <location>
        <begin position="180"/>
        <end position="221"/>
    </location>
</feature>
<reference evidence="2" key="1">
    <citation type="submission" date="2020-11" db="EMBL/GenBank/DDBJ databases">
        <authorList>
            <person name="Tran Van P."/>
        </authorList>
    </citation>
    <scope>NUCLEOTIDE SEQUENCE</scope>
</reference>
<sequence length="221" mass="24870">MPLTKDIPWLIMLRGIEWTHRLANNFWDRIKIFVSGIRKNLSKGIQISTEATALLANERSSVSGSGDWPMPKFLAGIDGPLEGQQSNEDGQDLRTRIQIAEALLAQKRSYQKHLRSLQQTSMAKDILQGYRQRLCRLPGVFLPTLLSERLRKRRAFADRELETALPPPFMSMLSPFPLPLWTPAAPQTPTRPAPPPPDNDTEAPKPKPKISFSVESIIGVK</sequence>
<dbReference type="AlphaFoldDB" id="A0A7R9HRX5"/>
<accession>A0A7R9HRX5</accession>